<evidence type="ECO:0000313" key="4">
    <source>
        <dbReference type="Proteomes" id="UP000728647"/>
    </source>
</evidence>
<feature type="transmembrane region" description="Helical" evidence="1">
    <location>
        <begin position="7"/>
        <end position="25"/>
    </location>
</feature>
<organism evidence="2 4">
    <name type="scientific">Haloterrigena gelatinilytica</name>
    <dbReference type="NCBI Taxonomy" id="2741724"/>
    <lineage>
        <taxon>Archaea</taxon>
        <taxon>Methanobacteriati</taxon>
        <taxon>Methanobacteriota</taxon>
        <taxon>Stenosarchaea group</taxon>
        <taxon>Halobacteria</taxon>
        <taxon>Halobacteriales</taxon>
        <taxon>Natrialbaceae</taxon>
        <taxon>Haloterrigena</taxon>
    </lineage>
</organism>
<feature type="transmembrane region" description="Helical" evidence="1">
    <location>
        <begin position="73"/>
        <end position="94"/>
    </location>
</feature>
<proteinExistence type="predicted"/>
<comment type="caution">
    <text evidence="2">The sequence shown here is derived from an EMBL/GenBank/DDBJ whole genome shotgun (WGS) entry which is preliminary data.</text>
</comment>
<protein>
    <submittedName>
        <fullName evidence="2">Uncharacterized protein</fullName>
    </submittedName>
</protein>
<name>A0A8J8GJG7_9EURY</name>
<feature type="transmembrane region" description="Helical" evidence="1">
    <location>
        <begin position="100"/>
        <end position="120"/>
    </location>
</feature>
<dbReference type="RefSeq" id="WP_174681634.1">
    <property type="nucleotide sequence ID" value="NZ_JABUQZ010000001.1"/>
</dbReference>
<feature type="transmembrane region" description="Helical" evidence="1">
    <location>
        <begin position="45"/>
        <end position="66"/>
    </location>
</feature>
<keyword evidence="1" id="KW-1133">Transmembrane helix</keyword>
<evidence type="ECO:0000313" key="2">
    <source>
        <dbReference type="EMBL" id="NUB90345.1"/>
    </source>
</evidence>
<gene>
    <name evidence="2" type="ORF">HT576_04745</name>
    <name evidence="3" type="ORF">HTZ84_16255</name>
</gene>
<dbReference type="OrthoDB" id="384642at2157"/>
<dbReference type="AlphaFoldDB" id="A0A8J8GJG7"/>
<keyword evidence="1" id="KW-0812">Transmembrane</keyword>
<dbReference type="EMBL" id="JABUQZ010000001">
    <property type="protein sequence ID" value="NUC73835.1"/>
    <property type="molecule type" value="Genomic_DNA"/>
</dbReference>
<reference evidence="2 5" key="1">
    <citation type="submission" date="2020-06" db="EMBL/GenBank/DDBJ databases">
        <title>Haloterrigena sp. nov., an extremely halophilic archaeon isolated from a saline sediment.</title>
        <authorList>
            <person name="Liu B.-B."/>
        </authorList>
    </citation>
    <scope>NUCLEOTIDE SEQUENCE</scope>
    <source>
        <strain evidence="2">SYSU A121-1</strain>
        <strain evidence="3 5">SYSU A558-1</strain>
    </source>
</reference>
<keyword evidence="5" id="KW-1185">Reference proteome</keyword>
<dbReference type="EMBL" id="JABURA010000001">
    <property type="protein sequence ID" value="NUB90345.1"/>
    <property type="molecule type" value="Genomic_DNA"/>
</dbReference>
<accession>A0A8J8GJG7</accession>
<evidence type="ECO:0000313" key="3">
    <source>
        <dbReference type="EMBL" id="NUC73835.1"/>
    </source>
</evidence>
<dbReference type="Proteomes" id="UP001016761">
    <property type="component" value="Unassembled WGS sequence"/>
</dbReference>
<sequence>MGRRPQEIVTSAILLSVVGYVAWPWRGGDAWKWFLYLPEAASGDAAILALAMLGTGVVGFSLTAVAGLRLSNLAIGGVLAYVCWMAVLTAFFTLHDPLPYVVYGQVLVGVLLGAALETAIDRRSNLANRTRSP</sequence>
<dbReference type="Proteomes" id="UP000728647">
    <property type="component" value="Unassembled WGS sequence"/>
</dbReference>
<keyword evidence="1" id="KW-0472">Membrane</keyword>
<evidence type="ECO:0000256" key="1">
    <source>
        <dbReference type="SAM" id="Phobius"/>
    </source>
</evidence>
<evidence type="ECO:0000313" key="5">
    <source>
        <dbReference type="Proteomes" id="UP001016761"/>
    </source>
</evidence>